<proteinExistence type="predicted"/>
<keyword evidence="1" id="KW-0732">Signal</keyword>
<protein>
    <recommendedName>
        <fullName evidence="3">Secreted protein</fullName>
    </recommendedName>
</protein>
<organism evidence="2">
    <name type="scientific">Anguilla anguilla</name>
    <name type="common">European freshwater eel</name>
    <name type="synonym">Muraena anguilla</name>
    <dbReference type="NCBI Taxonomy" id="7936"/>
    <lineage>
        <taxon>Eukaryota</taxon>
        <taxon>Metazoa</taxon>
        <taxon>Chordata</taxon>
        <taxon>Craniata</taxon>
        <taxon>Vertebrata</taxon>
        <taxon>Euteleostomi</taxon>
        <taxon>Actinopterygii</taxon>
        <taxon>Neopterygii</taxon>
        <taxon>Teleostei</taxon>
        <taxon>Anguilliformes</taxon>
        <taxon>Anguillidae</taxon>
        <taxon>Anguilla</taxon>
    </lineage>
</organism>
<evidence type="ECO:0000256" key="1">
    <source>
        <dbReference type="SAM" id="SignalP"/>
    </source>
</evidence>
<name>A0A0E9WXT2_ANGAN</name>
<accession>A0A0E9WXT2</accession>
<evidence type="ECO:0000313" key="2">
    <source>
        <dbReference type="EMBL" id="JAH95302.1"/>
    </source>
</evidence>
<feature type="chain" id="PRO_5002434860" description="Secreted protein" evidence="1">
    <location>
        <begin position="22"/>
        <end position="90"/>
    </location>
</feature>
<reference evidence="2" key="1">
    <citation type="submission" date="2014-11" db="EMBL/GenBank/DDBJ databases">
        <authorList>
            <person name="Amaro Gonzalez C."/>
        </authorList>
    </citation>
    <scope>NUCLEOTIDE SEQUENCE</scope>
</reference>
<feature type="signal peptide" evidence="1">
    <location>
        <begin position="1"/>
        <end position="21"/>
    </location>
</feature>
<dbReference type="EMBL" id="GBXM01013275">
    <property type="protein sequence ID" value="JAH95302.1"/>
    <property type="molecule type" value="Transcribed_RNA"/>
</dbReference>
<dbReference type="AlphaFoldDB" id="A0A0E9WXT2"/>
<reference evidence="2" key="2">
    <citation type="journal article" date="2015" name="Fish Shellfish Immunol.">
        <title>Early steps in the European eel (Anguilla anguilla)-Vibrio vulnificus interaction in the gills: Role of the RtxA13 toxin.</title>
        <authorList>
            <person name="Callol A."/>
            <person name="Pajuelo D."/>
            <person name="Ebbesson L."/>
            <person name="Teles M."/>
            <person name="MacKenzie S."/>
            <person name="Amaro C."/>
        </authorList>
    </citation>
    <scope>NUCLEOTIDE SEQUENCE</scope>
</reference>
<sequence>MHFIKVLSLFVFVFFPFPSEAKLNAYFKLAVFPPWNHSCCTVFLIFSTSEDLMCVMIEKRLLDLKVCICWIKFLSTPLLLLNVIPRFLLV</sequence>
<evidence type="ECO:0008006" key="3">
    <source>
        <dbReference type="Google" id="ProtNLM"/>
    </source>
</evidence>